<comment type="subcellular location">
    <subcellularLocation>
        <location evidence="1">Cell membrane</location>
        <topology evidence="1">Multi-pass membrane protein</topology>
    </subcellularLocation>
</comment>
<dbReference type="InterPro" id="IPR003838">
    <property type="entry name" value="ABC3_permease_C"/>
</dbReference>
<keyword evidence="10" id="KW-1185">Reference proteome</keyword>
<evidence type="ECO:0000256" key="3">
    <source>
        <dbReference type="ARBA" id="ARBA00022692"/>
    </source>
</evidence>
<feature type="transmembrane region" description="Helical" evidence="6">
    <location>
        <begin position="255"/>
        <end position="276"/>
    </location>
</feature>
<organism evidence="9 10">
    <name type="scientific">Adhaeretor mobilis</name>
    <dbReference type="NCBI Taxonomy" id="1930276"/>
    <lineage>
        <taxon>Bacteria</taxon>
        <taxon>Pseudomonadati</taxon>
        <taxon>Planctomycetota</taxon>
        <taxon>Planctomycetia</taxon>
        <taxon>Pirellulales</taxon>
        <taxon>Lacipirellulaceae</taxon>
        <taxon>Adhaeretor</taxon>
    </lineage>
</organism>
<evidence type="ECO:0000256" key="1">
    <source>
        <dbReference type="ARBA" id="ARBA00004651"/>
    </source>
</evidence>
<feature type="transmembrane region" description="Helical" evidence="6">
    <location>
        <begin position="20"/>
        <end position="39"/>
    </location>
</feature>
<dbReference type="Pfam" id="PF02687">
    <property type="entry name" value="FtsX"/>
    <property type="match status" value="1"/>
</dbReference>
<keyword evidence="2" id="KW-1003">Cell membrane</keyword>
<evidence type="ECO:0000256" key="6">
    <source>
        <dbReference type="SAM" id="Phobius"/>
    </source>
</evidence>
<dbReference type="KEGG" id="amob:HG15A2_03150"/>
<feature type="transmembrane region" description="Helical" evidence="6">
    <location>
        <begin position="296"/>
        <end position="323"/>
    </location>
</feature>
<sequence length="380" mass="40486">MLKFIPYVFKSLWRHRARTLLTVSGTAVALLVFCFIGAVQQGMLALTSGDDAGRTLIVFQENRFCPQSSRLPQDYESTIAKLPGVQDVVPVKVFTNNCRASLDAIVFQGVQPEKLKAWRDIDLQSGNWSAFSGQDDAALVGIDVATRRGLSVGDKFTIGDVSVVVQGVFKSPAAAENNLIFTQLDFLQRARGANDVGTVTMLEVHLNDTADPEALAKQIDQEFHAGPVGTTTRTKGMFQADTLADLAELIGFVHWLGYACVGLVLSLVATTTVMSVQDRIKEHAVLQTLGLRPLRVFSLVMTESLLLSTLGGILGVAGSVLLLSSAGMSVAAEGVTIAFEPSLSLAMQGLVVAVAVGVLAGLAPGWHASRTEIVPALRHA</sequence>
<feature type="transmembrane region" description="Helical" evidence="6">
    <location>
        <begin position="343"/>
        <end position="363"/>
    </location>
</feature>
<protein>
    <submittedName>
        <fullName evidence="9">FtsX-like permease family protein</fullName>
    </submittedName>
</protein>
<dbReference type="RefSeq" id="WP_145057145.1">
    <property type="nucleotide sequence ID" value="NZ_CP036263.1"/>
</dbReference>
<evidence type="ECO:0000256" key="5">
    <source>
        <dbReference type="ARBA" id="ARBA00023136"/>
    </source>
</evidence>
<keyword evidence="5 6" id="KW-0472">Membrane</keyword>
<dbReference type="InterPro" id="IPR025857">
    <property type="entry name" value="MacB_PCD"/>
</dbReference>
<name>A0A517MQ95_9BACT</name>
<dbReference type="AlphaFoldDB" id="A0A517MQ95"/>
<dbReference type="PANTHER" id="PTHR43738">
    <property type="entry name" value="ABC TRANSPORTER, MEMBRANE PROTEIN"/>
    <property type="match status" value="1"/>
</dbReference>
<gene>
    <name evidence="9" type="ORF">HG15A2_03150</name>
</gene>
<keyword evidence="3 6" id="KW-0812">Transmembrane</keyword>
<reference evidence="9 10" key="1">
    <citation type="submission" date="2019-02" db="EMBL/GenBank/DDBJ databases">
        <title>Deep-cultivation of Planctomycetes and their phenomic and genomic characterization uncovers novel biology.</title>
        <authorList>
            <person name="Wiegand S."/>
            <person name="Jogler M."/>
            <person name="Boedeker C."/>
            <person name="Pinto D."/>
            <person name="Vollmers J."/>
            <person name="Rivas-Marin E."/>
            <person name="Kohn T."/>
            <person name="Peeters S.H."/>
            <person name="Heuer A."/>
            <person name="Rast P."/>
            <person name="Oberbeckmann S."/>
            <person name="Bunk B."/>
            <person name="Jeske O."/>
            <person name="Meyerdierks A."/>
            <person name="Storesund J.E."/>
            <person name="Kallscheuer N."/>
            <person name="Luecker S."/>
            <person name="Lage O.M."/>
            <person name="Pohl T."/>
            <person name="Merkel B.J."/>
            <person name="Hornburger P."/>
            <person name="Mueller R.-W."/>
            <person name="Bruemmer F."/>
            <person name="Labrenz M."/>
            <person name="Spormann A.M."/>
            <person name="Op den Camp H."/>
            <person name="Overmann J."/>
            <person name="Amann R."/>
            <person name="Jetten M.S.M."/>
            <person name="Mascher T."/>
            <person name="Medema M.H."/>
            <person name="Devos D.P."/>
            <person name="Kaster A.-K."/>
            <person name="Ovreas L."/>
            <person name="Rohde M."/>
            <person name="Galperin M.Y."/>
            <person name="Jogler C."/>
        </authorList>
    </citation>
    <scope>NUCLEOTIDE SEQUENCE [LARGE SCALE GENOMIC DNA]</scope>
    <source>
        <strain evidence="9 10">HG15A2</strain>
    </source>
</reference>
<evidence type="ECO:0000313" key="9">
    <source>
        <dbReference type="EMBL" id="QDS97056.1"/>
    </source>
</evidence>
<evidence type="ECO:0000256" key="2">
    <source>
        <dbReference type="ARBA" id="ARBA00022475"/>
    </source>
</evidence>
<evidence type="ECO:0000259" key="7">
    <source>
        <dbReference type="Pfam" id="PF02687"/>
    </source>
</evidence>
<evidence type="ECO:0000313" key="10">
    <source>
        <dbReference type="Proteomes" id="UP000319852"/>
    </source>
</evidence>
<feature type="domain" description="MacB-like periplasmic core" evidence="8">
    <location>
        <begin position="19"/>
        <end position="221"/>
    </location>
</feature>
<evidence type="ECO:0000256" key="4">
    <source>
        <dbReference type="ARBA" id="ARBA00022989"/>
    </source>
</evidence>
<keyword evidence="4 6" id="KW-1133">Transmembrane helix</keyword>
<dbReference type="Pfam" id="PF12704">
    <property type="entry name" value="MacB_PCD"/>
    <property type="match status" value="1"/>
</dbReference>
<dbReference type="EMBL" id="CP036263">
    <property type="protein sequence ID" value="QDS97056.1"/>
    <property type="molecule type" value="Genomic_DNA"/>
</dbReference>
<dbReference type="OrthoDB" id="251089at2"/>
<proteinExistence type="predicted"/>
<accession>A0A517MQ95</accession>
<evidence type="ECO:0000259" key="8">
    <source>
        <dbReference type="Pfam" id="PF12704"/>
    </source>
</evidence>
<feature type="domain" description="ABC3 transporter permease C-terminal" evidence="7">
    <location>
        <begin position="260"/>
        <end position="372"/>
    </location>
</feature>
<dbReference type="InterPro" id="IPR051125">
    <property type="entry name" value="ABC-4/HrtB_transporter"/>
</dbReference>
<dbReference type="Proteomes" id="UP000319852">
    <property type="component" value="Chromosome"/>
</dbReference>
<dbReference type="GO" id="GO:0005886">
    <property type="term" value="C:plasma membrane"/>
    <property type="evidence" value="ECO:0007669"/>
    <property type="project" value="UniProtKB-SubCell"/>
</dbReference>
<dbReference type="PANTHER" id="PTHR43738:SF3">
    <property type="entry name" value="ABC TRANSPORTER PERMEASE"/>
    <property type="match status" value="1"/>
</dbReference>